<name>A0A336NKA8_BARGR</name>
<dbReference type="Proteomes" id="UP000253846">
    <property type="component" value="Unassembled WGS sequence"/>
</dbReference>
<reference evidence="1 2" key="1">
    <citation type="submission" date="2018-06" db="EMBL/GenBank/DDBJ databases">
        <authorList>
            <consortium name="Pathogen Informatics"/>
            <person name="Doyle S."/>
        </authorList>
    </citation>
    <scope>NUCLEOTIDE SEQUENCE [LARGE SCALE GENOMIC DNA]</scope>
    <source>
        <strain evidence="1 2">NCTC12860</strain>
    </source>
</reference>
<sequence length="45" mass="4889">MCVGGSLRKMLSVSEEGIVVSFNGKLHLANSFGGKQRVQFGDEFQ</sequence>
<protein>
    <submittedName>
        <fullName evidence="1">Uncharacterized protein</fullName>
    </submittedName>
</protein>
<dbReference type="AlphaFoldDB" id="A0A336NKA8"/>
<gene>
    <name evidence="1" type="ORF">NCTC12860_00466</name>
</gene>
<organism evidence="1 2">
    <name type="scientific">Bartonella grahamii</name>
    <dbReference type="NCBI Taxonomy" id="33045"/>
    <lineage>
        <taxon>Bacteria</taxon>
        <taxon>Pseudomonadati</taxon>
        <taxon>Pseudomonadota</taxon>
        <taxon>Alphaproteobacteria</taxon>
        <taxon>Hyphomicrobiales</taxon>
        <taxon>Bartonellaceae</taxon>
        <taxon>Bartonella</taxon>
    </lineage>
</organism>
<accession>A0A336NKA8</accession>
<dbReference type="EMBL" id="UFTD01000001">
    <property type="protein sequence ID" value="SSZ39262.1"/>
    <property type="molecule type" value="Genomic_DNA"/>
</dbReference>
<proteinExistence type="predicted"/>
<evidence type="ECO:0000313" key="2">
    <source>
        <dbReference type="Proteomes" id="UP000253846"/>
    </source>
</evidence>
<evidence type="ECO:0000313" key="1">
    <source>
        <dbReference type="EMBL" id="SSZ39262.1"/>
    </source>
</evidence>